<protein>
    <recommendedName>
        <fullName evidence="2">SD-repeat containing protein B domain-containing protein</fullName>
    </recommendedName>
</protein>
<accession>A0A0F9MU07</accession>
<organism evidence="1">
    <name type="scientific">marine sediment metagenome</name>
    <dbReference type="NCBI Taxonomy" id="412755"/>
    <lineage>
        <taxon>unclassified sequences</taxon>
        <taxon>metagenomes</taxon>
        <taxon>ecological metagenomes</taxon>
    </lineage>
</organism>
<comment type="caution">
    <text evidence="1">The sequence shown here is derived from an EMBL/GenBank/DDBJ whole genome shotgun (WGS) entry which is preliminary data.</text>
</comment>
<dbReference type="EMBL" id="LAZR01005101">
    <property type="protein sequence ID" value="KKN02852.1"/>
    <property type="molecule type" value="Genomic_DNA"/>
</dbReference>
<gene>
    <name evidence="1" type="ORF">LCGC14_1113600</name>
</gene>
<dbReference type="AlphaFoldDB" id="A0A0F9MU07"/>
<proteinExistence type="predicted"/>
<sequence>MAIYKNYLKDKNGNSILGAQACLYNDEGQRLNVDITERDGLYYFRDIETGHYQVRFFGKDLNEGDWIEIDIVEDITGEPGLPGADHVLRNGDFENDDVGILDLTNTPSYWSGSATSDTAFESGTWIYKGEYPLVGAYCISLDDSIGDTVNSEVFTRQSDGKIFVNSSEKYFLSFWARAKIGLAGNITATIIEYDYDDSLTAVNTIILLAEVTADATYRKFEASFGDDTSYTFHADTKYVQVRISTSSTNTIYIDDIKVQRRLENVDITFGLGKSIYMRADDGAIDIGAGITMSGEFSVIYVGDSIVIDGEGDSGRGSITIGSGISMFGSGNIFVGDISIDGGTADGIITLGTSGKLRTSSSGNRIELYQNDMDIFNSTTHAKIKFEGTPYFGLRFYHDYDLDIVSLPQFLIYSNAGLVAYAEEVSNNTMVARYGRWAAVNGYGTILEARHEDTVPFGNNPVTEFIITNTAQTTGWQIGWCDTGGTVDTNLYRSAANNLTTDDRFNVCYGITNPTTNTYGITFGGLTADSPDTNLYRGGNNLLKTDDAFEIAQPGTTWSNGLKLSSGGNDWEILQGGGEQLIFGYDLSQEISFLSTGNEIRFGSENADTNLYRSSSD</sequence>
<dbReference type="SUPFAM" id="SSF49478">
    <property type="entry name" value="Cna protein B-type domain"/>
    <property type="match status" value="1"/>
</dbReference>
<feature type="non-terminal residue" evidence="1">
    <location>
        <position position="616"/>
    </location>
</feature>
<evidence type="ECO:0008006" key="2">
    <source>
        <dbReference type="Google" id="ProtNLM"/>
    </source>
</evidence>
<dbReference type="PROSITE" id="PS51257">
    <property type="entry name" value="PROKAR_LIPOPROTEIN"/>
    <property type="match status" value="1"/>
</dbReference>
<evidence type="ECO:0000313" key="1">
    <source>
        <dbReference type="EMBL" id="KKN02852.1"/>
    </source>
</evidence>
<reference evidence="1" key="1">
    <citation type="journal article" date="2015" name="Nature">
        <title>Complex archaea that bridge the gap between prokaryotes and eukaryotes.</title>
        <authorList>
            <person name="Spang A."/>
            <person name="Saw J.H."/>
            <person name="Jorgensen S.L."/>
            <person name="Zaremba-Niedzwiedzka K."/>
            <person name="Martijn J."/>
            <person name="Lind A.E."/>
            <person name="van Eijk R."/>
            <person name="Schleper C."/>
            <person name="Guy L."/>
            <person name="Ettema T.J."/>
        </authorList>
    </citation>
    <scope>NUCLEOTIDE SEQUENCE</scope>
</reference>
<name>A0A0F9MU07_9ZZZZ</name>
<dbReference type="Gene3D" id="2.60.120.260">
    <property type="entry name" value="Galactose-binding domain-like"/>
    <property type="match status" value="1"/>
</dbReference>